<dbReference type="RefSeq" id="WP_310054175.1">
    <property type="nucleotide sequence ID" value="NZ_JAVDVW010000002.1"/>
</dbReference>
<dbReference type="PROSITE" id="PS51257">
    <property type="entry name" value="PROKAR_LIPOPROTEIN"/>
    <property type="match status" value="1"/>
</dbReference>
<dbReference type="Proteomes" id="UP001267878">
    <property type="component" value="Unassembled WGS sequence"/>
</dbReference>
<comment type="caution">
    <text evidence="5">The sequence shown here is derived from an EMBL/GenBank/DDBJ whole genome shotgun (WGS) entry which is preliminary data.</text>
</comment>
<protein>
    <submittedName>
        <fullName evidence="5">Thiol:disulfide interchange protein DsbA</fullName>
    </submittedName>
</protein>
<evidence type="ECO:0000313" key="5">
    <source>
        <dbReference type="EMBL" id="MDR7099770.1"/>
    </source>
</evidence>
<sequence>MNLRLASLLLAVLTMAACSEQKAPESATPATPAATAPAATTAPAPTAATPAPAATPVAAEPEAPNTNPIVPPQGPEPVAGTDYEEIAGGQPYLPLDGKIEVVEVFGYVCPACASFHPVVSEWEKKLPADVRFTYVPAPFGPEWIPYAKGFYVAESMGLVKRSHDALINAIHAQHTMPGEGDKPDEQKIANFYAGYGANAAQFLAAMNSFAVSSKVNRGKQFMLRAGVEATPTLVINGKYRVTGGRGWEDKLRIADHLIARERAAAGKGG</sequence>
<feature type="region of interest" description="Disordered" evidence="2">
    <location>
        <begin position="24"/>
        <end position="82"/>
    </location>
</feature>
<name>A0ABU1VR11_9GAMM</name>
<accession>A0ABU1VR11</accession>
<dbReference type="PANTHER" id="PTHR35891:SF2">
    <property type="entry name" value="THIOL:DISULFIDE INTERCHANGE PROTEIN DSBA"/>
    <property type="match status" value="1"/>
</dbReference>
<evidence type="ECO:0000259" key="4">
    <source>
        <dbReference type="PROSITE" id="PS51352"/>
    </source>
</evidence>
<dbReference type="Pfam" id="PF13462">
    <property type="entry name" value="Thioredoxin_4"/>
    <property type="match status" value="1"/>
</dbReference>
<dbReference type="InterPro" id="IPR036249">
    <property type="entry name" value="Thioredoxin-like_sf"/>
</dbReference>
<dbReference type="InterPro" id="IPR050824">
    <property type="entry name" value="Thiol_disulfide_DsbA"/>
</dbReference>
<organism evidence="5 6">
    <name type="scientific">Agrilutibacter niabensis</name>
    <dbReference type="NCBI Taxonomy" id="380628"/>
    <lineage>
        <taxon>Bacteria</taxon>
        <taxon>Pseudomonadati</taxon>
        <taxon>Pseudomonadota</taxon>
        <taxon>Gammaproteobacteria</taxon>
        <taxon>Lysobacterales</taxon>
        <taxon>Lysobacteraceae</taxon>
        <taxon>Agrilutibacter</taxon>
    </lineage>
</organism>
<keyword evidence="6" id="KW-1185">Reference proteome</keyword>
<dbReference type="PANTHER" id="PTHR35891">
    <property type="entry name" value="THIOL:DISULFIDE INTERCHANGE PROTEIN DSBA"/>
    <property type="match status" value="1"/>
</dbReference>
<gene>
    <name evidence="5" type="ORF">J2X04_002151</name>
</gene>
<dbReference type="EMBL" id="JAVDVW010000002">
    <property type="protein sequence ID" value="MDR7099770.1"/>
    <property type="molecule type" value="Genomic_DNA"/>
</dbReference>
<feature type="chain" id="PRO_5046550243" evidence="3">
    <location>
        <begin position="24"/>
        <end position="269"/>
    </location>
</feature>
<evidence type="ECO:0000256" key="1">
    <source>
        <dbReference type="ARBA" id="ARBA00022729"/>
    </source>
</evidence>
<evidence type="ECO:0000256" key="2">
    <source>
        <dbReference type="SAM" id="MobiDB-lite"/>
    </source>
</evidence>
<proteinExistence type="predicted"/>
<dbReference type="InterPro" id="IPR012336">
    <property type="entry name" value="Thioredoxin-like_fold"/>
</dbReference>
<evidence type="ECO:0000313" key="6">
    <source>
        <dbReference type="Proteomes" id="UP001267878"/>
    </source>
</evidence>
<feature type="compositionally biased region" description="Low complexity" evidence="2">
    <location>
        <begin position="24"/>
        <end position="64"/>
    </location>
</feature>
<dbReference type="CDD" id="cd03019">
    <property type="entry name" value="DsbA_DsbA"/>
    <property type="match status" value="1"/>
</dbReference>
<dbReference type="PROSITE" id="PS51352">
    <property type="entry name" value="THIOREDOXIN_2"/>
    <property type="match status" value="1"/>
</dbReference>
<feature type="domain" description="Thioredoxin" evidence="4">
    <location>
        <begin position="45"/>
        <end position="259"/>
    </location>
</feature>
<evidence type="ECO:0000256" key="3">
    <source>
        <dbReference type="SAM" id="SignalP"/>
    </source>
</evidence>
<dbReference type="InterPro" id="IPR013766">
    <property type="entry name" value="Thioredoxin_domain"/>
</dbReference>
<feature type="signal peptide" evidence="3">
    <location>
        <begin position="1"/>
        <end position="23"/>
    </location>
</feature>
<reference evidence="5 6" key="1">
    <citation type="submission" date="2023-07" db="EMBL/GenBank/DDBJ databases">
        <title>Sorghum-associated microbial communities from plants grown in Nebraska, USA.</title>
        <authorList>
            <person name="Schachtman D."/>
        </authorList>
    </citation>
    <scope>NUCLEOTIDE SEQUENCE [LARGE SCALE GENOMIC DNA]</scope>
    <source>
        <strain evidence="5 6">BE187</strain>
    </source>
</reference>
<dbReference type="SUPFAM" id="SSF52833">
    <property type="entry name" value="Thioredoxin-like"/>
    <property type="match status" value="1"/>
</dbReference>
<dbReference type="InterPro" id="IPR023205">
    <property type="entry name" value="DsbA/DsbL"/>
</dbReference>
<keyword evidence="1 3" id="KW-0732">Signal</keyword>
<dbReference type="Gene3D" id="3.40.30.10">
    <property type="entry name" value="Glutaredoxin"/>
    <property type="match status" value="1"/>
</dbReference>